<evidence type="ECO:0000313" key="3">
    <source>
        <dbReference type="Proteomes" id="UP001324115"/>
    </source>
</evidence>
<comment type="caution">
    <text evidence="2">The sequence shown here is derived from an EMBL/GenBank/DDBJ whole genome shotgun (WGS) entry which is preliminary data.</text>
</comment>
<proteinExistence type="predicted"/>
<protein>
    <recommendedName>
        <fullName evidence="4">Retrotransposon Copia-like N-terminal domain-containing protein</fullName>
    </recommendedName>
</protein>
<evidence type="ECO:0000313" key="2">
    <source>
        <dbReference type="EMBL" id="KAK4558972.1"/>
    </source>
</evidence>
<dbReference type="PANTHER" id="PTHR37610:SF97">
    <property type="entry name" value="RETROTRANSPOSON GAG DOMAIN-CONTAINING PROTEIN"/>
    <property type="match status" value="1"/>
</dbReference>
<evidence type="ECO:0000256" key="1">
    <source>
        <dbReference type="SAM" id="MobiDB-lite"/>
    </source>
</evidence>
<feature type="compositionally biased region" description="Low complexity" evidence="1">
    <location>
        <begin position="23"/>
        <end position="34"/>
    </location>
</feature>
<gene>
    <name evidence="2" type="ORF">RGQ29_008284</name>
</gene>
<dbReference type="Proteomes" id="UP001324115">
    <property type="component" value="Unassembled WGS sequence"/>
</dbReference>
<accession>A0AAN7I8H6</accession>
<organism evidence="2 3">
    <name type="scientific">Quercus rubra</name>
    <name type="common">Northern red oak</name>
    <name type="synonym">Quercus borealis</name>
    <dbReference type="NCBI Taxonomy" id="3512"/>
    <lineage>
        <taxon>Eukaryota</taxon>
        <taxon>Viridiplantae</taxon>
        <taxon>Streptophyta</taxon>
        <taxon>Embryophyta</taxon>
        <taxon>Tracheophyta</taxon>
        <taxon>Spermatophyta</taxon>
        <taxon>Magnoliopsida</taxon>
        <taxon>eudicotyledons</taxon>
        <taxon>Gunneridae</taxon>
        <taxon>Pentapetalae</taxon>
        <taxon>rosids</taxon>
        <taxon>fabids</taxon>
        <taxon>Fagales</taxon>
        <taxon>Fagaceae</taxon>
        <taxon>Quercus</taxon>
    </lineage>
</organism>
<feature type="region of interest" description="Disordered" evidence="1">
    <location>
        <begin position="1"/>
        <end position="35"/>
    </location>
</feature>
<name>A0AAN7I8H6_QUERU</name>
<reference evidence="2 3" key="1">
    <citation type="journal article" date="2023" name="G3 (Bethesda)">
        <title>A haplotype-resolved chromosome-scale genome for Quercus rubra L. provides insights into the genetics of adaptive traits for red oak species.</title>
        <authorList>
            <person name="Kapoor B."/>
            <person name="Jenkins J."/>
            <person name="Schmutz J."/>
            <person name="Zhebentyayeva T."/>
            <person name="Kuelheim C."/>
            <person name="Coggeshall M."/>
            <person name="Heim C."/>
            <person name="Lasky J.R."/>
            <person name="Leites L."/>
            <person name="Islam-Faridi N."/>
            <person name="Romero-Severson J."/>
            <person name="DeLeo V.L."/>
            <person name="Lucas S.M."/>
            <person name="Lazic D."/>
            <person name="Gailing O."/>
            <person name="Carlson J."/>
            <person name="Staton M."/>
        </authorList>
    </citation>
    <scope>NUCLEOTIDE SEQUENCE [LARGE SCALE GENOMIC DNA]</scope>
    <source>
        <strain evidence="2">Pseudo-F2</strain>
    </source>
</reference>
<keyword evidence="3" id="KW-1185">Reference proteome</keyword>
<dbReference type="EMBL" id="JAXUIC010000012">
    <property type="protein sequence ID" value="KAK4558972.1"/>
    <property type="molecule type" value="Genomic_DNA"/>
</dbReference>
<feature type="compositionally biased region" description="Polar residues" evidence="1">
    <location>
        <begin position="1"/>
        <end position="16"/>
    </location>
</feature>
<sequence length="218" mass="24203">MASAATNTNITGSTDGSVPENPSPSSQDSPMDDPLFLHHAENPSLVLVTQPLIVRKALLTKNKLGFIDGTLTLSSPLISTPSSVQAWIRCDNMVGTWLTNSVSSKLQASIIYEDTALEIWNDLKNHFAQTNGPRVFNLQKEISELHQVFWDQLQNLSPFPSCTCGKCMCNINKRLNDLQGREFVMKFLMGENESFSQVRSQVLLMDPIPSLSKVYSLK</sequence>
<dbReference type="PANTHER" id="PTHR37610">
    <property type="entry name" value="CCHC-TYPE DOMAIN-CONTAINING PROTEIN"/>
    <property type="match status" value="1"/>
</dbReference>
<dbReference type="AlphaFoldDB" id="A0AAN7I8H6"/>
<evidence type="ECO:0008006" key="4">
    <source>
        <dbReference type="Google" id="ProtNLM"/>
    </source>
</evidence>